<accession>A0ABU9CEK7</accession>
<organism evidence="3 4">
    <name type="scientific">Pseudaquabacterium inlustre</name>
    <dbReference type="NCBI Taxonomy" id="2984192"/>
    <lineage>
        <taxon>Bacteria</taxon>
        <taxon>Pseudomonadati</taxon>
        <taxon>Pseudomonadota</taxon>
        <taxon>Betaproteobacteria</taxon>
        <taxon>Burkholderiales</taxon>
        <taxon>Sphaerotilaceae</taxon>
        <taxon>Pseudaquabacterium</taxon>
    </lineage>
</organism>
<evidence type="ECO:0000256" key="1">
    <source>
        <dbReference type="SAM" id="Phobius"/>
    </source>
</evidence>
<dbReference type="RefSeq" id="WP_341409989.1">
    <property type="nucleotide sequence ID" value="NZ_JBBUTH010000004.1"/>
</dbReference>
<comment type="caution">
    <text evidence="3">The sequence shown here is derived from an EMBL/GenBank/DDBJ whole genome shotgun (WGS) entry which is preliminary data.</text>
</comment>
<evidence type="ECO:0000313" key="3">
    <source>
        <dbReference type="EMBL" id="MEK8050305.1"/>
    </source>
</evidence>
<evidence type="ECO:0000256" key="2">
    <source>
        <dbReference type="SAM" id="SignalP"/>
    </source>
</evidence>
<keyword evidence="1" id="KW-0472">Membrane</keyword>
<reference evidence="3 4" key="1">
    <citation type="submission" date="2024-04" db="EMBL/GenBank/DDBJ databases">
        <title>Novel species of the genus Ideonella isolated from streams.</title>
        <authorList>
            <person name="Lu H."/>
        </authorList>
    </citation>
    <scope>NUCLEOTIDE SEQUENCE [LARGE SCALE GENOMIC DNA]</scope>
    <source>
        <strain evidence="3 4">DXS22W</strain>
    </source>
</reference>
<keyword evidence="1" id="KW-1133">Transmembrane helix</keyword>
<keyword evidence="2" id="KW-0732">Signal</keyword>
<keyword evidence="4" id="KW-1185">Reference proteome</keyword>
<evidence type="ECO:0008006" key="5">
    <source>
        <dbReference type="Google" id="ProtNLM"/>
    </source>
</evidence>
<keyword evidence="1" id="KW-0812">Transmembrane</keyword>
<feature type="chain" id="PRO_5046552807" description="Lipoprotein" evidence="2">
    <location>
        <begin position="26"/>
        <end position="139"/>
    </location>
</feature>
<gene>
    <name evidence="3" type="ORF">AACH10_08640</name>
</gene>
<proteinExistence type="predicted"/>
<dbReference type="PROSITE" id="PS51257">
    <property type="entry name" value="PROKAR_LIPOPROTEIN"/>
    <property type="match status" value="1"/>
</dbReference>
<sequence>MNAGFNRAVVLLACSAMLTVTTACTTVTRHSPPAAGLQQLPLAPSDTVTVLLKSGEQRAITVTQLAPDRLLGVDEGSRQPVELAAADIASVDLKRVDGVRTGLLVLAVVLVAALAATASAAKSLADGIGKAGSAAAGGL</sequence>
<dbReference type="EMBL" id="JBBUTH010000004">
    <property type="protein sequence ID" value="MEK8050305.1"/>
    <property type="molecule type" value="Genomic_DNA"/>
</dbReference>
<dbReference type="Proteomes" id="UP001365405">
    <property type="component" value="Unassembled WGS sequence"/>
</dbReference>
<feature type="transmembrane region" description="Helical" evidence="1">
    <location>
        <begin position="102"/>
        <end position="121"/>
    </location>
</feature>
<evidence type="ECO:0000313" key="4">
    <source>
        <dbReference type="Proteomes" id="UP001365405"/>
    </source>
</evidence>
<name>A0ABU9CEK7_9BURK</name>
<protein>
    <recommendedName>
        <fullName evidence="5">Lipoprotein</fullName>
    </recommendedName>
</protein>
<feature type="signal peptide" evidence="2">
    <location>
        <begin position="1"/>
        <end position="25"/>
    </location>
</feature>